<name>A0ABQ1RPA3_9BURK</name>
<dbReference type="SUPFAM" id="SSF52096">
    <property type="entry name" value="ClpP/crotonase"/>
    <property type="match status" value="1"/>
</dbReference>
<dbReference type="PANTHER" id="PTHR11941:SF54">
    <property type="entry name" value="ENOYL-COA HYDRATASE, MITOCHONDRIAL"/>
    <property type="match status" value="1"/>
</dbReference>
<accession>A0ABQ1RPA3</accession>
<dbReference type="InterPro" id="IPR029045">
    <property type="entry name" value="ClpP/crotonase-like_dom_sf"/>
</dbReference>
<dbReference type="EMBL" id="BMEG01000004">
    <property type="protein sequence ID" value="GGD73285.1"/>
    <property type="molecule type" value="Genomic_DNA"/>
</dbReference>
<dbReference type="Gene3D" id="3.90.226.10">
    <property type="entry name" value="2-enoyl-CoA Hydratase, Chain A, domain 1"/>
    <property type="match status" value="1"/>
</dbReference>
<protein>
    <submittedName>
        <fullName evidence="1">Enoyl-CoA hydratase</fullName>
    </submittedName>
</protein>
<organism evidence="1 2">
    <name type="scientific">Caballeronia grimmiae</name>
    <dbReference type="NCBI Taxonomy" id="1071679"/>
    <lineage>
        <taxon>Bacteria</taxon>
        <taxon>Pseudomonadati</taxon>
        <taxon>Pseudomonadota</taxon>
        <taxon>Betaproteobacteria</taxon>
        <taxon>Burkholderiales</taxon>
        <taxon>Burkholderiaceae</taxon>
        <taxon>Caballeronia</taxon>
    </lineage>
</organism>
<evidence type="ECO:0000313" key="2">
    <source>
        <dbReference type="Proteomes" id="UP000597138"/>
    </source>
</evidence>
<dbReference type="InterPro" id="IPR001753">
    <property type="entry name" value="Enoyl-CoA_hydra/iso"/>
</dbReference>
<dbReference type="Pfam" id="PF00378">
    <property type="entry name" value="ECH_1"/>
    <property type="match status" value="1"/>
</dbReference>
<keyword evidence="2" id="KW-1185">Reference proteome</keyword>
<proteinExistence type="predicted"/>
<sequence length="265" mass="29681">MLYTINYCDAINMDDDVLFSSHGRVAVITLNRPERLNAWTTPMRNNIIDALDRYNDDDEVAAIIMTGAGNRAFSAGQDLSEAHDFDGERAVEWVKEWQRYYAALRGLKKPLVMALNGTAAGSAFQVALLGDIRVGHPGVRMGQPEINAGIASTTGPWIMNSMLGMSRTIELTLTGRLMDAEECHRIGLMHHLVPEEKVFEKALEIATELADKPPVAMRLDKQRFREMTEPGFVDCIEAGMRIQREAYDSGEPARMMEAFFKKRAK</sequence>
<dbReference type="PANTHER" id="PTHR11941">
    <property type="entry name" value="ENOYL-COA HYDRATASE-RELATED"/>
    <property type="match status" value="1"/>
</dbReference>
<evidence type="ECO:0000313" key="1">
    <source>
        <dbReference type="EMBL" id="GGD73285.1"/>
    </source>
</evidence>
<comment type="caution">
    <text evidence="1">The sequence shown here is derived from an EMBL/GenBank/DDBJ whole genome shotgun (WGS) entry which is preliminary data.</text>
</comment>
<reference evidence="2" key="1">
    <citation type="journal article" date="2019" name="Int. J. Syst. Evol. Microbiol.">
        <title>The Global Catalogue of Microorganisms (GCM) 10K type strain sequencing project: providing services to taxonomists for standard genome sequencing and annotation.</title>
        <authorList>
            <consortium name="The Broad Institute Genomics Platform"/>
            <consortium name="The Broad Institute Genome Sequencing Center for Infectious Disease"/>
            <person name="Wu L."/>
            <person name="Ma J."/>
        </authorList>
    </citation>
    <scope>NUCLEOTIDE SEQUENCE [LARGE SCALE GENOMIC DNA]</scope>
    <source>
        <strain evidence="2">CGMCC 1.11013</strain>
    </source>
</reference>
<dbReference type="Proteomes" id="UP000597138">
    <property type="component" value="Unassembled WGS sequence"/>
</dbReference>
<gene>
    <name evidence="1" type="ORF">GCM10010985_29630</name>
</gene>
<dbReference type="CDD" id="cd06558">
    <property type="entry name" value="crotonase-like"/>
    <property type="match status" value="1"/>
</dbReference>